<keyword evidence="6" id="KW-1185">Reference proteome</keyword>
<feature type="chain" id="PRO_5044658795" description="Lipoprotein" evidence="2">
    <location>
        <begin position="26"/>
        <end position="400"/>
    </location>
</feature>
<evidence type="ECO:0000313" key="4">
    <source>
        <dbReference type="EMBL" id="KAB6149921.1"/>
    </source>
</evidence>
<dbReference type="EMBL" id="WDED01000002">
    <property type="protein sequence ID" value="KAB6149921.1"/>
    <property type="molecule type" value="Genomic_DNA"/>
</dbReference>
<organism evidence="4 5">
    <name type="scientific">Bacteroides xylanisolvens</name>
    <dbReference type="NCBI Taxonomy" id="371601"/>
    <lineage>
        <taxon>Bacteria</taxon>
        <taxon>Pseudomonadati</taxon>
        <taxon>Bacteroidota</taxon>
        <taxon>Bacteroidia</taxon>
        <taxon>Bacteroidales</taxon>
        <taxon>Bacteroidaceae</taxon>
        <taxon>Bacteroides</taxon>
    </lineage>
</organism>
<name>A0A7J5Q2Y3_9BACE</name>
<evidence type="ECO:0000256" key="1">
    <source>
        <dbReference type="SAM" id="MobiDB-lite"/>
    </source>
</evidence>
<dbReference type="Proteomes" id="UP000434604">
    <property type="component" value="Unassembled WGS sequence"/>
</dbReference>
<evidence type="ECO:0000256" key="2">
    <source>
        <dbReference type="SAM" id="SignalP"/>
    </source>
</evidence>
<feature type="signal peptide" evidence="2">
    <location>
        <begin position="1"/>
        <end position="25"/>
    </location>
</feature>
<dbReference type="RefSeq" id="WP_151923144.1">
    <property type="nucleotide sequence ID" value="NZ_CP103094.1"/>
</dbReference>
<sequence length="400" mass="43741">MDKKLKLMNLLGVCLFAVVSACALASCSDNDTENPEGEKPGGENGKPTPETVEFVNSNLVYWGDEDGVGTDHFVLTLYTDMEVDAAGNPIGPGKIMAFSLNVPPFAPGTTEFPLPESTFDAAPNGYTFNEWTFNLGYMNQMDLPTGKVEVPGGTFYGDVKAYSTSVDADLLSGGKMTVKRSDGGEYTISGTLVGDLSLKRYFTYTGKLTTIDRHESTEETPNSTLTTDLALNEWTQARLQDKGDSYYLQDESCRVVELYLAEDGVGLTDTWPTGDGRVLKVEFFVEWATDVTQGIPAGTYKVVARDEESKGIPREFLKPGGIASGYPNVFTYPQGTWYEKISNGTMKEYARIDGGTMTVARDGDKHTLTIDFIDCDKAHPHHVRTTYSQDTPINVFGSHP</sequence>
<accession>A0A7J5Q2Y3</accession>
<evidence type="ECO:0000313" key="6">
    <source>
        <dbReference type="Proteomes" id="UP000435059"/>
    </source>
</evidence>
<gene>
    <name evidence="4" type="ORF">GA398_01365</name>
    <name evidence="3" type="ORF">GA574_08490</name>
</gene>
<dbReference type="AlphaFoldDB" id="A0A7J5Q2Y3"/>
<dbReference type="PROSITE" id="PS51257">
    <property type="entry name" value="PROKAR_LIPOPROTEIN"/>
    <property type="match status" value="1"/>
</dbReference>
<protein>
    <recommendedName>
        <fullName evidence="7">Lipoprotein</fullName>
    </recommendedName>
</protein>
<proteinExistence type="predicted"/>
<keyword evidence="2" id="KW-0732">Signal</keyword>
<reference evidence="5 6" key="1">
    <citation type="journal article" date="2019" name="Nat. Med.">
        <title>A library of human gut bacterial isolates paired with longitudinal multiomics data enables mechanistic microbiome research.</title>
        <authorList>
            <person name="Poyet M."/>
            <person name="Groussin M."/>
            <person name="Gibbons S.M."/>
            <person name="Avila-Pacheco J."/>
            <person name="Jiang X."/>
            <person name="Kearney S.M."/>
            <person name="Perrotta A.R."/>
            <person name="Berdy B."/>
            <person name="Zhao S."/>
            <person name="Lieberman T.D."/>
            <person name="Swanson P.K."/>
            <person name="Smith M."/>
            <person name="Roesemann S."/>
            <person name="Alexander J.E."/>
            <person name="Rich S.A."/>
            <person name="Livny J."/>
            <person name="Vlamakis H."/>
            <person name="Clish C."/>
            <person name="Bullock K."/>
            <person name="Deik A."/>
            <person name="Scott J."/>
            <person name="Pierce K.A."/>
            <person name="Xavier R.J."/>
            <person name="Alm E.J."/>
        </authorList>
    </citation>
    <scope>NUCLEOTIDE SEQUENCE [LARGE SCALE GENOMIC DNA]</scope>
    <source>
        <strain evidence="4 5">BIOML-A58</strain>
        <strain evidence="3 6">BIOML-A74</strain>
    </source>
</reference>
<comment type="caution">
    <text evidence="4">The sequence shown here is derived from an EMBL/GenBank/DDBJ whole genome shotgun (WGS) entry which is preliminary data.</text>
</comment>
<evidence type="ECO:0008006" key="7">
    <source>
        <dbReference type="Google" id="ProtNLM"/>
    </source>
</evidence>
<evidence type="ECO:0000313" key="3">
    <source>
        <dbReference type="EMBL" id="KAB6088792.1"/>
    </source>
</evidence>
<dbReference type="Proteomes" id="UP000435059">
    <property type="component" value="Unassembled WGS sequence"/>
</dbReference>
<feature type="region of interest" description="Disordered" evidence="1">
    <location>
        <begin position="28"/>
        <end position="50"/>
    </location>
</feature>
<evidence type="ECO:0000313" key="5">
    <source>
        <dbReference type="Proteomes" id="UP000434604"/>
    </source>
</evidence>
<dbReference type="EMBL" id="WDES01000011">
    <property type="protein sequence ID" value="KAB6088792.1"/>
    <property type="molecule type" value="Genomic_DNA"/>
</dbReference>